<dbReference type="PIRSF" id="PIRSF026640">
    <property type="entry name" value="Peripl_chor_mut"/>
    <property type="match status" value="1"/>
</dbReference>
<evidence type="ECO:0000256" key="2">
    <source>
        <dbReference type="ARBA" id="ARBA00012404"/>
    </source>
</evidence>
<organism evidence="8 9">
    <name type="scientific">Pendulispora brunnea</name>
    <dbReference type="NCBI Taxonomy" id="2905690"/>
    <lineage>
        <taxon>Bacteria</taxon>
        <taxon>Pseudomonadati</taxon>
        <taxon>Myxococcota</taxon>
        <taxon>Myxococcia</taxon>
        <taxon>Myxococcales</taxon>
        <taxon>Sorangiineae</taxon>
        <taxon>Pendulisporaceae</taxon>
        <taxon>Pendulispora</taxon>
    </lineage>
</organism>
<dbReference type="InterPro" id="IPR036979">
    <property type="entry name" value="CM_dom_sf"/>
</dbReference>
<evidence type="ECO:0000313" key="9">
    <source>
        <dbReference type="Proteomes" id="UP001379533"/>
    </source>
</evidence>
<reference evidence="8 9" key="1">
    <citation type="submission" date="2021-12" db="EMBL/GenBank/DDBJ databases">
        <title>Discovery of the Pendulisporaceae a myxobacterial family with distinct sporulation behavior and unique specialized metabolism.</title>
        <authorList>
            <person name="Garcia R."/>
            <person name="Popoff A."/>
            <person name="Bader C.D."/>
            <person name="Loehr J."/>
            <person name="Walesch S."/>
            <person name="Walt C."/>
            <person name="Boldt J."/>
            <person name="Bunk B."/>
            <person name="Haeckl F.J.F.P.J."/>
            <person name="Gunesch A.P."/>
            <person name="Birkelbach J."/>
            <person name="Nuebel U."/>
            <person name="Pietschmann T."/>
            <person name="Bach T."/>
            <person name="Mueller R."/>
        </authorList>
    </citation>
    <scope>NUCLEOTIDE SEQUENCE [LARGE SCALE GENOMIC DNA]</scope>
    <source>
        <strain evidence="8 9">MSr12523</strain>
    </source>
</reference>
<evidence type="ECO:0000256" key="1">
    <source>
        <dbReference type="ARBA" id="ARBA00004817"/>
    </source>
</evidence>
<dbReference type="EMBL" id="CP089982">
    <property type="protein sequence ID" value="WXA94755.1"/>
    <property type="molecule type" value="Genomic_DNA"/>
</dbReference>
<dbReference type="InterPro" id="IPR002701">
    <property type="entry name" value="CM_II_prokaryot"/>
</dbReference>
<dbReference type="InterPro" id="IPR036263">
    <property type="entry name" value="Chorismate_II_sf"/>
</dbReference>
<dbReference type="NCBIfam" id="NF006741">
    <property type="entry name" value="PRK09269.1"/>
    <property type="match status" value="1"/>
</dbReference>
<proteinExistence type="predicted"/>
<accession>A0ABZ2K7V5</accession>
<evidence type="ECO:0000256" key="4">
    <source>
        <dbReference type="ARBA" id="ARBA00023235"/>
    </source>
</evidence>
<dbReference type="PANTHER" id="PTHR38041">
    <property type="entry name" value="CHORISMATE MUTASE"/>
    <property type="match status" value="1"/>
</dbReference>
<dbReference type="RefSeq" id="WP_394845366.1">
    <property type="nucleotide sequence ID" value="NZ_CP089982.1"/>
</dbReference>
<dbReference type="Proteomes" id="UP001379533">
    <property type="component" value="Chromosome"/>
</dbReference>
<comment type="pathway">
    <text evidence="1 5">Metabolic intermediate biosynthesis; prephenate biosynthesis; prephenate from chorismate: step 1/1.</text>
</comment>
<dbReference type="SMART" id="SM00830">
    <property type="entry name" value="CM_2"/>
    <property type="match status" value="1"/>
</dbReference>
<sequence length="196" mass="21005">MQIVRPLRVAWMVLSLAACAGGGAEQKKAAEPTAPSPADKAVVSIASLASERLGIADRVAASKWGTDKPIEDPPREKQVLDDMAKRASDMGVDGEAVQRIFRDQIEANKLVQRGLHQQWTAAPATAPTTRPDLAKEVRPALDRIGGDLLTAIRDAQPVLTGPQCAASVERARTQVAASLDELHRQGLERALLHACR</sequence>
<protein>
    <recommendedName>
        <fullName evidence="2 5">Chorismate mutase</fullName>
        <ecNumber evidence="2 5">5.4.99.5</ecNumber>
    </recommendedName>
</protein>
<dbReference type="PROSITE" id="PS51257">
    <property type="entry name" value="PROKAR_LIPOPROTEIN"/>
    <property type="match status" value="1"/>
</dbReference>
<dbReference type="SUPFAM" id="SSF48600">
    <property type="entry name" value="Chorismate mutase II"/>
    <property type="match status" value="1"/>
</dbReference>
<dbReference type="Gene3D" id="1.20.59.10">
    <property type="entry name" value="Chorismate mutase"/>
    <property type="match status" value="1"/>
</dbReference>
<gene>
    <name evidence="8" type="ORF">LZC95_51090</name>
</gene>
<evidence type="ECO:0000256" key="3">
    <source>
        <dbReference type="ARBA" id="ARBA00022729"/>
    </source>
</evidence>
<evidence type="ECO:0000313" key="8">
    <source>
        <dbReference type="EMBL" id="WXA94755.1"/>
    </source>
</evidence>
<name>A0ABZ2K7V5_9BACT</name>
<keyword evidence="4 5" id="KW-0413">Isomerase</keyword>
<comment type="catalytic activity">
    <reaction evidence="5">
        <text>chorismate = prephenate</text>
        <dbReference type="Rhea" id="RHEA:13897"/>
        <dbReference type="ChEBI" id="CHEBI:29748"/>
        <dbReference type="ChEBI" id="CHEBI:29934"/>
        <dbReference type="EC" id="5.4.99.5"/>
    </reaction>
</comment>
<dbReference type="InterPro" id="IPR051331">
    <property type="entry name" value="Chorismate_mutase-related"/>
</dbReference>
<dbReference type="InterPro" id="IPR008240">
    <property type="entry name" value="Chorismate_mutase_periplasmic"/>
</dbReference>
<dbReference type="GO" id="GO:0004106">
    <property type="term" value="F:chorismate mutase activity"/>
    <property type="evidence" value="ECO:0007669"/>
    <property type="project" value="UniProtKB-EC"/>
</dbReference>
<evidence type="ECO:0000256" key="5">
    <source>
        <dbReference type="PIRNR" id="PIRNR026640"/>
    </source>
</evidence>
<feature type="signal peptide" evidence="6">
    <location>
        <begin position="1"/>
        <end position="20"/>
    </location>
</feature>
<evidence type="ECO:0000256" key="6">
    <source>
        <dbReference type="SAM" id="SignalP"/>
    </source>
</evidence>
<keyword evidence="9" id="KW-1185">Reference proteome</keyword>
<evidence type="ECO:0000259" key="7">
    <source>
        <dbReference type="PROSITE" id="PS51168"/>
    </source>
</evidence>
<dbReference type="EC" id="5.4.99.5" evidence="2 5"/>
<keyword evidence="3 6" id="KW-0732">Signal</keyword>
<dbReference type="NCBIfam" id="TIGR01806">
    <property type="entry name" value="CM_mono2"/>
    <property type="match status" value="1"/>
</dbReference>
<comment type="function">
    <text evidence="5">Catalyzes the Claisen rearrangement of chorismate to prephenate.</text>
</comment>
<dbReference type="PROSITE" id="PS51168">
    <property type="entry name" value="CHORISMATE_MUT_2"/>
    <property type="match status" value="1"/>
</dbReference>
<dbReference type="PANTHER" id="PTHR38041:SF2">
    <property type="entry name" value="SECRETED CHORISMATE MUTASE"/>
    <property type="match status" value="1"/>
</dbReference>
<dbReference type="Pfam" id="PF01817">
    <property type="entry name" value="CM_2"/>
    <property type="match status" value="1"/>
</dbReference>
<feature type="domain" description="Chorismate mutase" evidence="7">
    <location>
        <begin position="25"/>
        <end position="116"/>
    </location>
</feature>
<feature type="chain" id="PRO_5045702962" description="Chorismate mutase" evidence="6">
    <location>
        <begin position="21"/>
        <end position="196"/>
    </location>
</feature>